<keyword evidence="4" id="KW-1015">Disulfide bond</keyword>
<dbReference type="InterPro" id="IPR036249">
    <property type="entry name" value="Thioredoxin-like_sf"/>
</dbReference>
<evidence type="ECO:0000259" key="5">
    <source>
        <dbReference type="PROSITE" id="PS51352"/>
    </source>
</evidence>
<comment type="similarity">
    <text evidence="1">Belongs to the SCO1/2 family.</text>
</comment>
<protein>
    <submittedName>
        <fullName evidence="6">SCO family protein</fullName>
    </submittedName>
</protein>
<dbReference type="EMBL" id="JABMOJ010000258">
    <property type="protein sequence ID" value="NQV65083.1"/>
    <property type="molecule type" value="Genomic_DNA"/>
</dbReference>
<dbReference type="PROSITE" id="PS51352">
    <property type="entry name" value="THIOREDOXIN_2"/>
    <property type="match status" value="1"/>
</dbReference>
<comment type="caution">
    <text evidence="6">The sequence shown here is derived from an EMBL/GenBank/DDBJ whole genome shotgun (WGS) entry which is preliminary data.</text>
</comment>
<reference evidence="6" key="1">
    <citation type="submission" date="2020-05" db="EMBL/GenBank/DDBJ databases">
        <title>Sulfur intermediates as new biogeochemical hubs in an aquatic model microbial ecosystem.</title>
        <authorList>
            <person name="Vigneron A."/>
        </authorList>
    </citation>
    <scope>NUCLEOTIDE SEQUENCE</scope>
    <source>
        <strain evidence="6">Bin.250</strain>
    </source>
</reference>
<dbReference type="GO" id="GO:0046872">
    <property type="term" value="F:metal ion binding"/>
    <property type="evidence" value="ECO:0007669"/>
    <property type="project" value="UniProtKB-KW"/>
</dbReference>
<feature type="binding site" evidence="3">
    <location>
        <position position="56"/>
    </location>
    <ligand>
        <name>Cu cation</name>
        <dbReference type="ChEBI" id="CHEBI:23378"/>
    </ligand>
</feature>
<dbReference type="Pfam" id="PF02630">
    <property type="entry name" value="SCO1-SenC"/>
    <property type="match status" value="1"/>
</dbReference>
<evidence type="ECO:0000313" key="7">
    <source>
        <dbReference type="Proteomes" id="UP000754644"/>
    </source>
</evidence>
<feature type="non-terminal residue" evidence="6">
    <location>
        <position position="1"/>
    </location>
</feature>
<dbReference type="PANTHER" id="PTHR12151:SF25">
    <property type="entry name" value="LINALOOL DEHYDRATASE_ISOMERASE DOMAIN-CONTAINING PROTEIN"/>
    <property type="match status" value="1"/>
</dbReference>
<feature type="binding site" evidence="3">
    <location>
        <position position="142"/>
    </location>
    <ligand>
        <name>Cu cation</name>
        <dbReference type="ChEBI" id="CHEBI:23378"/>
    </ligand>
</feature>
<name>A0A973A8U9_9GAMM</name>
<keyword evidence="2 3" id="KW-0186">Copper</keyword>
<feature type="domain" description="Thioredoxin" evidence="5">
    <location>
        <begin position="18"/>
        <end position="177"/>
    </location>
</feature>
<evidence type="ECO:0000256" key="3">
    <source>
        <dbReference type="PIRSR" id="PIRSR603782-1"/>
    </source>
</evidence>
<dbReference type="AlphaFoldDB" id="A0A973A8U9"/>
<feature type="binding site" evidence="3">
    <location>
        <position position="60"/>
    </location>
    <ligand>
        <name>Cu cation</name>
        <dbReference type="ChEBI" id="CHEBI:23378"/>
    </ligand>
</feature>
<dbReference type="PANTHER" id="PTHR12151">
    <property type="entry name" value="ELECTRON TRANSPORT PROTIN SCO1/SENC FAMILY MEMBER"/>
    <property type="match status" value="1"/>
</dbReference>
<accession>A0A973A8U9</accession>
<keyword evidence="3" id="KW-0479">Metal-binding</keyword>
<evidence type="ECO:0000256" key="1">
    <source>
        <dbReference type="ARBA" id="ARBA00010996"/>
    </source>
</evidence>
<dbReference type="Gene3D" id="3.40.30.10">
    <property type="entry name" value="Glutaredoxin"/>
    <property type="match status" value="1"/>
</dbReference>
<dbReference type="SUPFAM" id="SSF52833">
    <property type="entry name" value="Thioredoxin-like"/>
    <property type="match status" value="1"/>
</dbReference>
<gene>
    <name evidence="6" type="ORF">HQ497_06950</name>
</gene>
<evidence type="ECO:0000256" key="4">
    <source>
        <dbReference type="PIRSR" id="PIRSR603782-2"/>
    </source>
</evidence>
<proteinExistence type="inferred from homology"/>
<evidence type="ECO:0000313" key="6">
    <source>
        <dbReference type="EMBL" id="NQV65083.1"/>
    </source>
</evidence>
<dbReference type="InterPro" id="IPR003782">
    <property type="entry name" value="SCO1/SenC"/>
</dbReference>
<dbReference type="CDD" id="cd02968">
    <property type="entry name" value="SCO"/>
    <property type="match status" value="1"/>
</dbReference>
<feature type="disulfide bond" description="Redox-active" evidence="4">
    <location>
        <begin position="56"/>
        <end position="60"/>
    </location>
</feature>
<sequence>TPKSLSVIEYQELGYFGFPQAREIKPFSLTNQNGETVGIADLKGHWSLLFFGFTYCPDICPTTLGVLNRAVKKMQTPPQIVLVSVDPERDTPAQLASYLAGFNADFQGYTGSFDSIVGLATNVNVAFGKVPGAEPGTYTVDHSASIVVVDPFGRYAGFIKAPHQAEKIQKIIDSLQR</sequence>
<dbReference type="InterPro" id="IPR013766">
    <property type="entry name" value="Thioredoxin_domain"/>
</dbReference>
<organism evidence="6 7">
    <name type="scientific">SAR86 cluster bacterium</name>
    <dbReference type="NCBI Taxonomy" id="2030880"/>
    <lineage>
        <taxon>Bacteria</taxon>
        <taxon>Pseudomonadati</taxon>
        <taxon>Pseudomonadota</taxon>
        <taxon>Gammaproteobacteria</taxon>
        <taxon>SAR86 cluster</taxon>
    </lineage>
</organism>
<evidence type="ECO:0000256" key="2">
    <source>
        <dbReference type="ARBA" id="ARBA00023008"/>
    </source>
</evidence>
<dbReference type="Proteomes" id="UP000754644">
    <property type="component" value="Unassembled WGS sequence"/>
</dbReference>